<feature type="region of interest" description="Disordered" evidence="8">
    <location>
        <begin position="573"/>
        <end position="605"/>
    </location>
</feature>
<dbReference type="PROSITE" id="PS00109">
    <property type="entry name" value="PROTEIN_KINASE_TYR"/>
    <property type="match status" value="1"/>
</dbReference>
<evidence type="ECO:0000256" key="1">
    <source>
        <dbReference type="ARBA" id="ARBA00010886"/>
    </source>
</evidence>
<evidence type="ECO:0000256" key="3">
    <source>
        <dbReference type="ARBA" id="ARBA00022679"/>
    </source>
</evidence>
<evidence type="ECO:0000259" key="9">
    <source>
        <dbReference type="PROSITE" id="PS50011"/>
    </source>
</evidence>
<feature type="compositionally biased region" description="Gly residues" evidence="8">
    <location>
        <begin position="473"/>
        <end position="486"/>
    </location>
</feature>
<evidence type="ECO:0000256" key="8">
    <source>
        <dbReference type="SAM" id="MobiDB-lite"/>
    </source>
</evidence>
<organism evidence="10 11">
    <name type="scientific">Nonomuraea salmonea</name>
    <dbReference type="NCBI Taxonomy" id="46181"/>
    <lineage>
        <taxon>Bacteria</taxon>
        <taxon>Bacillati</taxon>
        <taxon>Actinomycetota</taxon>
        <taxon>Actinomycetes</taxon>
        <taxon>Streptosporangiales</taxon>
        <taxon>Streptosporangiaceae</taxon>
        <taxon>Nonomuraea</taxon>
    </lineage>
</organism>
<dbReference type="RefSeq" id="WP_379483211.1">
    <property type="nucleotide sequence ID" value="NZ_JBHMCF010000011.1"/>
</dbReference>
<dbReference type="Proteomes" id="UP001589568">
    <property type="component" value="Unassembled WGS sequence"/>
</dbReference>
<keyword evidence="11" id="KW-1185">Reference proteome</keyword>
<feature type="compositionally biased region" description="Polar residues" evidence="8">
    <location>
        <begin position="678"/>
        <end position="687"/>
    </location>
</feature>
<keyword evidence="4 7" id="KW-0547">Nucleotide-binding</keyword>
<evidence type="ECO:0000256" key="7">
    <source>
        <dbReference type="PROSITE-ProRule" id="PRU10141"/>
    </source>
</evidence>
<accession>A0ABV5NJQ5</accession>
<feature type="compositionally biased region" description="Low complexity" evidence="8">
    <location>
        <begin position="642"/>
        <end position="671"/>
    </location>
</feature>
<dbReference type="PROSITE" id="PS00107">
    <property type="entry name" value="PROTEIN_KINASE_ATP"/>
    <property type="match status" value="1"/>
</dbReference>
<dbReference type="PANTHER" id="PTHR43671:SF13">
    <property type="entry name" value="SERINE_THREONINE-PROTEIN KINASE NEK2"/>
    <property type="match status" value="1"/>
</dbReference>
<feature type="region of interest" description="Disordered" evidence="8">
    <location>
        <begin position="506"/>
        <end position="544"/>
    </location>
</feature>
<evidence type="ECO:0000313" key="10">
    <source>
        <dbReference type="EMBL" id="MFB9470523.1"/>
    </source>
</evidence>
<dbReference type="Gene3D" id="3.30.200.20">
    <property type="entry name" value="Phosphorylase Kinase, domain 1"/>
    <property type="match status" value="1"/>
</dbReference>
<feature type="region of interest" description="Disordered" evidence="8">
    <location>
        <begin position="632"/>
        <end position="705"/>
    </location>
</feature>
<dbReference type="EMBL" id="JBHMCF010000011">
    <property type="protein sequence ID" value="MFB9470523.1"/>
    <property type="molecule type" value="Genomic_DNA"/>
</dbReference>
<dbReference type="InterPro" id="IPR000719">
    <property type="entry name" value="Prot_kinase_dom"/>
</dbReference>
<gene>
    <name evidence="10" type="ORF">ACFFR3_13460</name>
</gene>
<dbReference type="PANTHER" id="PTHR43671">
    <property type="entry name" value="SERINE/THREONINE-PROTEIN KINASE NEK"/>
    <property type="match status" value="1"/>
</dbReference>
<dbReference type="EC" id="2.7.11.1" evidence="2"/>
<evidence type="ECO:0000256" key="5">
    <source>
        <dbReference type="ARBA" id="ARBA00022777"/>
    </source>
</evidence>
<dbReference type="PROSITE" id="PS50011">
    <property type="entry name" value="PROTEIN_KINASE_DOM"/>
    <property type="match status" value="1"/>
</dbReference>
<feature type="compositionally biased region" description="Low complexity" evidence="8">
    <location>
        <begin position="530"/>
        <end position="544"/>
    </location>
</feature>
<evidence type="ECO:0000313" key="11">
    <source>
        <dbReference type="Proteomes" id="UP001589568"/>
    </source>
</evidence>
<dbReference type="CDD" id="cd14014">
    <property type="entry name" value="STKc_PknB_like"/>
    <property type="match status" value="1"/>
</dbReference>
<dbReference type="SUPFAM" id="SSF56112">
    <property type="entry name" value="Protein kinase-like (PK-like)"/>
    <property type="match status" value="1"/>
</dbReference>
<feature type="region of interest" description="Disordered" evidence="8">
    <location>
        <begin position="435"/>
        <end position="486"/>
    </location>
</feature>
<comment type="similarity">
    <text evidence="1">Belongs to the protein kinase superfamily. NEK Ser/Thr protein kinase family. NIMA subfamily.</text>
</comment>
<dbReference type="InterPro" id="IPR017441">
    <property type="entry name" value="Protein_kinase_ATP_BS"/>
</dbReference>
<comment type="caution">
    <text evidence="10">The sequence shown here is derived from an EMBL/GenBank/DDBJ whole genome shotgun (WGS) entry which is preliminary data.</text>
</comment>
<name>A0ABV5NJQ5_9ACTN</name>
<feature type="region of interest" description="Disordered" evidence="8">
    <location>
        <begin position="267"/>
        <end position="422"/>
    </location>
</feature>
<keyword evidence="6 7" id="KW-0067">ATP-binding</keyword>
<dbReference type="InterPro" id="IPR050660">
    <property type="entry name" value="NEK_Ser/Thr_kinase"/>
</dbReference>
<dbReference type="InterPro" id="IPR011009">
    <property type="entry name" value="Kinase-like_dom_sf"/>
</dbReference>
<evidence type="ECO:0000256" key="2">
    <source>
        <dbReference type="ARBA" id="ARBA00012513"/>
    </source>
</evidence>
<dbReference type="Gene3D" id="1.10.510.10">
    <property type="entry name" value="Transferase(Phosphotransferase) domain 1"/>
    <property type="match status" value="1"/>
</dbReference>
<feature type="binding site" evidence="7">
    <location>
        <position position="46"/>
    </location>
    <ligand>
        <name>ATP</name>
        <dbReference type="ChEBI" id="CHEBI:30616"/>
    </ligand>
</feature>
<feature type="domain" description="Protein kinase" evidence="9">
    <location>
        <begin position="18"/>
        <end position="268"/>
    </location>
</feature>
<protein>
    <recommendedName>
        <fullName evidence="2">non-specific serine/threonine protein kinase</fullName>
        <ecNumber evidence="2">2.7.11.1</ecNumber>
    </recommendedName>
</protein>
<proteinExistence type="inferred from homology"/>
<sequence length="805" mass="80927">MPNVEPLREGDPAAVGPYRLVGRLGAGGHGVVYLGQARNGTPVAVKVLREGLTVDDRVDDRLAAAIAAARTVEPFCLARVLDASTSGRAYIVAEYVDGPSLQQAGRRGGAELQRLAVATATALDAIHQAGVVHGDLTPSNVLLGPDGAKVVDFGIAAALGSGMKATSNIVGTPAYMAPEQLAGRPVGAAADVFSWASVLVFAATGVPPFGDDALPAVINRILREEPQLGELGRPLRDIVAACLVKDPGARPSMRDVLLELTAPSRRTLAPHAAPDAYDTPDRQGVPPMPRRRPAEATTRDFGPTQDPASGDPHARTGAAHGSEAPGVAAGHSHDGRPSYDAHLHDYDVRPGARPHDPHGDGHPRDAHGGAHPHDPRGRARPHDAHSDVWGDVWGDVRGDVRGRDEHQRPEQGEHDVSGQNGQTAASLQALFDMSSTVEPSSGERERHGSGMALGAPVAFDAPPASRTADGHTSAGGPGGTGASGFGSGVAGARSGFEDRAAGLGAAEAGHGGSASGRGAAEAGHGGSASGRGAAEAGHGAAADGHGAAADGFGAIAGGFGGAGGFGSSGGDGGIGGAEGGGQAAAGGQESGKGAGKAGKPSRRRRVKTVAVAGVSGVSVCALAGAIVWLTPTEPTPKTGEVPASSGTPTAPAATPSATAPATAPADSSSDQARSRRPTPQSDGTATTVPADDRTTSTTSGANRLRLVYVRPGGTRSGDCWSGGQVTLQALVRRSGTATTFTYAWLVDGTSIARSSAVISANGERYLAAPRTLRSTGGVHRVTLRITTPVTVERTISVPMCEQGTY</sequence>
<evidence type="ECO:0000256" key="6">
    <source>
        <dbReference type="ARBA" id="ARBA00022840"/>
    </source>
</evidence>
<dbReference type="InterPro" id="IPR008266">
    <property type="entry name" value="Tyr_kinase_AS"/>
</dbReference>
<evidence type="ECO:0000256" key="4">
    <source>
        <dbReference type="ARBA" id="ARBA00022741"/>
    </source>
</evidence>
<reference evidence="10 11" key="1">
    <citation type="submission" date="2024-09" db="EMBL/GenBank/DDBJ databases">
        <authorList>
            <person name="Sun Q."/>
            <person name="Mori K."/>
        </authorList>
    </citation>
    <scope>NUCLEOTIDE SEQUENCE [LARGE SCALE GENOMIC DNA]</scope>
    <source>
        <strain evidence="10 11">JCM 3324</strain>
    </source>
</reference>
<feature type="compositionally biased region" description="Gly residues" evidence="8">
    <location>
        <begin position="573"/>
        <end position="596"/>
    </location>
</feature>
<keyword evidence="5 10" id="KW-0418">Kinase</keyword>
<keyword evidence="3 10" id="KW-0808">Transferase</keyword>
<dbReference type="Pfam" id="PF00069">
    <property type="entry name" value="Pkinase"/>
    <property type="match status" value="1"/>
</dbReference>
<dbReference type="GO" id="GO:0004674">
    <property type="term" value="F:protein serine/threonine kinase activity"/>
    <property type="evidence" value="ECO:0007669"/>
    <property type="project" value="UniProtKB-EC"/>
</dbReference>
<feature type="compositionally biased region" description="Basic and acidic residues" evidence="8">
    <location>
        <begin position="331"/>
        <end position="416"/>
    </location>
</feature>